<gene>
    <name evidence="2" type="ORF">NVS88_10000</name>
</gene>
<feature type="transmembrane region" description="Helical" evidence="1">
    <location>
        <begin position="12"/>
        <end position="36"/>
    </location>
</feature>
<dbReference type="Pfam" id="PF10801">
    <property type="entry name" value="DUF2537"/>
    <property type="match status" value="1"/>
</dbReference>
<feature type="transmembrane region" description="Helical" evidence="1">
    <location>
        <begin position="67"/>
        <end position="92"/>
    </location>
</feature>
<protein>
    <submittedName>
        <fullName evidence="2">DUF2537 domain-containing protein</fullName>
    </submittedName>
</protein>
<dbReference type="InterPro" id="IPR024244">
    <property type="entry name" value="DUF2537"/>
</dbReference>
<comment type="caution">
    <text evidence="2">The sequence shown here is derived from an EMBL/GenBank/DDBJ whole genome shotgun (WGS) entry which is preliminary data.</text>
</comment>
<dbReference type="EMBL" id="JANRHA010000005">
    <property type="protein sequence ID" value="MDG3014889.1"/>
    <property type="molecule type" value="Genomic_DNA"/>
</dbReference>
<keyword evidence="1" id="KW-1133">Transmembrane helix</keyword>
<dbReference type="Proteomes" id="UP001152755">
    <property type="component" value="Unassembled WGS sequence"/>
</dbReference>
<feature type="transmembrane region" description="Helical" evidence="1">
    <location>
        <begin position="42"/>
        <end position="60"/>
    </location>
</feature>
<proteinExistence type="predicted"/>
<reference evidence="2" key="1">
    <citation type="submission" date="2022-08" db="EMBL/GenBank/DDBJ databases">
        <title>Genome analysis of Corynebacteriales strain.</title>
        <authorList>
            <person name="Lee S.D."/>
        </authorList>
    </citation>
    <scope>NUCLEOTIDE SEQUENCE</scope>
    <source>
        <strain evidence="2">D3-21</strain>
    </source>
</reference>
<evidence type="ECO:0000313" key="2">
    <source>
        <dbReference type="EMBL" id="MDG3014889.1"/>
    </source>
</evidence>
<dbReference type="RefSeq" id="WP_332519823.1">
    <property type="nucleotide sequence ID" value="NZ_JANRHA010000005.1"/>
</dbReference>
<name>A0A9X4LZ79_9ACTN</name>
<evidence type="ECO:0000256" key="1">
    <source>
        <dbReference type="SAM" id="Phobius"/>
    </source>
</evidence>
<sequence length="93" mass="9723">MDVDRTDSVTAAAGLTVAVAVTIWTALAVVSLSMALAGVNPWLASVTNVLVAVGAAPALWHRRREPVWRWCVCGLAAGVVAGWVWLLASALWG</sequence>
<keyword evidence="1" id="KW-0812">Transmembrane</keyword>
<keyword evidence="1" id="KW-0472">Membrane</keyword>
<dbReference type="AlphaFoldDB" id="A0A9X4LZ79"/>
<keyword evidence="3" id="KW-1185">Reference proteome</keyword>
<organism evidence="2 3">
    <name type="scientific">Speluncibacter jeojiensis</name>
    <dbReference type="NCBI Taxonomy" id="2710754"/>
    <lineage>
        <taxon>Bacteria</taxon>
        <taxon>Bacillati</taxon>
        <taxon>Actinomycetota</taxon>
        <taxon>Actinomycetes</taxon>
        <taxon>Mycobacteriales</taxon>
        <taxon>Speluncibacteraceae</taxon>
        <taxon>Speluncibacter</taxon>
    </lineage>
</organism>
<accession>A0A9X4LZ79</accession>
<evidence type="ECO:0000313" key="3">
    <source>
        <dbReference type="Proteomes" id="UP001152755"/>
    </source>
</evidence>